<evidence type="ECO:0000256" key="2">
    <source>
        <dbReference type="SAM" id="SignalP"/>
    </source>
</evidence>
<keyword evidence="2" id="KW-0732">Signal</keyword>
<keyword evidence="4" id="KW-1185">Reference proteome</keyword>
<gene>
    <name evidence="3" type="ORF">DAETH_14400</name>
</gene>
<feature type="region of interest" description="Disordered" evidence="1">
    <location>
        <begin position="32"/>
        <end position="63"/>
    </location>
</feature>
<feature type="chain" id="PRO_5045743763" evidence="2">
    <location>
        <begin position="28"/>
        <end position="274"/>
    </location>
</feature>
<accession>A0ABM8ACM8</accession>
<name>A0ABM8ACM8_9DEIO</name>
<feature type="compositionally biased region" description="Gly residues" evidence="1">
    <location>
        <begin position="242"/>
        <end position="251"/>
    </location>
</feature>
<proteinExistence type="predicted"/>
<feature type="signal peptide" evidence="2">
    <location>
        <begin position="1"/>
        <end position="27"/>
    </location>
</feature>
<protein>
    <submittedName>
        <fullName evidence="3">Uncharacterized protein</fullName>
    </submittedName>
</protein>
<reference evidence="3" key="1">
    <citation type="submission" date="2022-07" db="EMBL/GenBank/DDBJ databases">
        <title>Complete Genome Sequence of the Radioresistant Bacterium Deinococcus aetherius ST0316, Isolated from the Air Dust collected in Lower Stratosphere above Japan.</title>
        <authorList>
            <person name="Satoh K."/>
            <person name="Hagiwara K."/>
            <person name="Katsumata K."/>
            <person name="Kubo A."/>
            <person name="Yokobori S."/>
            <person name="Yamagishi A."/>
            <person name="Oono Y."/>
            <person name="Narumi I."/>
        </authorList>
    </citation>
    <scope>NUCLEOTIDE SEQUENCE</scope>
    <source>
        <strain evidence="3">ST0316</strain>
    </source>
</reference>
<evidence type="ECO:0000313" key="3">
    <source>
        <dbReference type="EMBL" id="BDP41471.1"/>
    </source>
</evidence>
<dbReference type="Proteomes" id="UP001064971">
    <property type="component" value="Chromosome"/>
</dbReference>
<sequence>MKSNSKSQTALLALAAALPLTAGLVFAAGTSTNPQRVQPAQPEQQGQGTQSGGQTPSRQRQSSGTNYADLFLQRLAAGLGITVERLRAAAVAAGNATIDQAVRNGDIPEGRAADLKARLQDAPLNFGRFGGRGHMGRGGPDGRMDDRGPRAGFGRAIAAAVARTLGLSEQALVGQLQSGQTVRQIAQARGVSTQTVHNAAVAALRTSLAAEEQAGRLSQAQAQQLLARAQADENFGLNFGHAGHGYPGRDGQGTPRAPTQPNNPGNTTPGTQGS</sequence>
<evidence type="ECO:0000313" key="4">
    <source>
        <dbReference type="Proteomes" id="UP001064971"/>
    </source>
</evidence>
<dbReference type="EMBL" id="AP026560">
    <property type="protein sequence ID" value="BDP41471.1"/>
    <property type="molecule type" value="Genomic_DNA"/>
</dbReference>
<evidence type="ECO:0000256" key="1">
    <source>
        <dbReference type="SAM" id="MobiDB-lite"/>
    </source>
</evidence>
<organism evidence="3 4">
    <name type="scientific">Deinococcus aetherius</name>
    <dbReference type="NCBI Taxonomy" id="200252"/>
    <lineage>
        <taxon>Bacteria</taxon>
        <taxon>Thermotogati</taxon>
        <taxon>Deinococcota</taxon>
        <taxon>Deinococci</taxon>
        <taxon>Deinococcales</taxon>
        <taxon>Deinococcaceae</taxon>
        <taxon>Deinococcus</taxon>
    </lineage>
</organism>
<feature type="compositionally biased region" description="Low complexity" evidence="1">
    <location>
        <begin position="259"/>
        <end position="274"/>
    </location>
</feature>
<feature type="compositionally biased region" description="Low complexity" evidence="1">
    <location>
        <begin position="34"/>
        <end position="59"/>
    </location>
</feature>
<feature type="region of interest" description="Disordered" evidence="1">
    <location>
        <begin position="236"/>
        <end position="274"/>
    </location>
</feature>